<organism evidence="1 2">
    <name type="scientific">Sediminicola luteus</name>
    <dbReference type="NCBI Taxonomy" id="319238"/>
    <lineage>
        <taxon>Bacteria</taxon>
        <taxon>Pseudomonadati</taxon>
        <taxon>Bacteroidota</taxon>
        <taxon>Flavobacteriia</taxon>
        <taxon>Flavobacteriales</taxon>
        <taxon>Flavobacteriaceae</taxon>
        <taxon>Sediminicola</taxon>
    </lineage>
</organism>
<dbReference type="PANTHER" id="PTHR41368:SF1">
    <property type="entry name" value="PROTEIN YGHO"/>
    <property type="match status" value="1"/>
</dbReference>
<dbReference type="InterPro" id="IPR039968">
    <property type="entry name" value="BcerS-like"/>
</dbReference>
<dbReference type="OrthoDB" id="9806005at2"/>
<proteinExistence type="predicted"/>
<evidence type="ECO:0000313" key="2">
    <source>
        <dbReference type="Proteomes" id="UP000219559"/>
    </source>
</evidence>
<dbReference type="AlphaFoldDB" id="A0A2A4G789"/>
<dbReference type="EMBL" id="NBWU01000004">
    <property type="protein sequence ID" value="PCE63856.1"/>
    <property type="molecule type" value="Genomic_DNA"/>
</dbReference>
<dbReference type="PANTHER" id="PTHR41368">
    <property type="entry name" value="PROTEIN YGHO"/>
    <property type="match status" value="1"/>
</dbReference>
<keyword evidence="2" id="KW-1185">Reference proteome</keyword>
<sequence length="372" mass="43404">MIQIQEVTDKAGLKDFVTFPFSIYNDSPFWVPPLIKEEIDSFDAEKNPAFENAEARFFLAKTDGKTVGRVAAIVNHVEIDQQKVPKMRFGWFDFIDDLAVSKALLQKVAEIGRQQQLHFMEGPVGFSNMDKVGVLTEGFEELGSMITWYNHPYYKSHYEQHGFAVEKEYLEWKFPFENAKPKFFEKANLLVQKRYKVKPLSYTKTTDIMPRVDEMFDLFNTSYAKLSSFVPMSEKQKAFFKEKYISFINPEYIKFVVDEHDKLVAFGIVMPSFSKALKKANGKLFPFGFLHLLKAKKKSKDVSFYLIGVAPEYQNKGVTAVIFSEYYKTFKSKDIKTCYRTPELADNIAIQQIWKHFDPKIYKRRCTFKKDL</sequence>
<dbReference type="GO" id="GO:0016787">
    <property type="term" value="F:hydrolase activity"/>
    <property type="evidence" value="ECO:0007669"/>
    <property type="project" value="UniProtKB-KW"/>
</dbReference>
<protein>
    <submittedName>
        <fullName evidence="1">GTP cyclohydrolase</fullName>
    </submittedName>
</protein>
<evidence type="ECO:0000313" key="1">
    <source>
        <dbReference type="EMBL" id="PCE63856.1"/>
    </source>
</evidence>
<gene>
    <name evidence="1" type="ORF">B7P33_11350</name>
</gene>
<dbReference type="Gene3D" id="3.40.630.30">
    <property type="match status" value="1"/>
</dbReference>
<name>A0A2A4G789_9FLAO</name>
<dbReference type="RefSeq" id="WP_097442572.1">
    <property type="nucleotide sequence ID" value="NZ_NBWU01000004.1"/>
</dbReference>
<keyword evidence="1" id="KW-0378">Hydrolase</keyword>
<dbReference type="Proteomes" id="UP000219559">
    <property type="component" value="Unassembled WGS sequence"/>
</dbReference>
<dbReference type="InterPro" id="IPR016181">
    <property type="entry name" value="Acyl_CoA_acyltransferase"/>
</dbReference>
<reference evidence="1 2" key="1">
    <citation type="submission" date="2017-04" db="EMBL/GenBank/DDBJ databases">
        <title>A new member of the family Flavobacteriaceae isolated from ascidians.</title>
        <authorList>
            <person name="Chen L."/>
        </authorList>
    </citation>
    <scope>NUCLEOTIDE SEQUENCE [LARGE SCALE GENOMIC DNA]</scope>
    <source>
        <strain evidence="1 2">HQA918</strain>
    </source>
</reference>
<comment type="caution">
    <text evidence="1">The sequence shown here is derived from an EMBL/GenBank/DDBJ whole genome shotgun (WGS) entry which is preliminary data.</text>
</comment>
<accession>A0A2A4G789</accession>
<dbReference type="SUPFAM" id="SSF55729">
    <property type="entry name" value="Acyl-CoA N-acyltransferases (Nat)"/>
    <property type="match status" value="1"/>
</dbReference>